<feature type="compositionally biased region" description="Basic and acidic residues" evidence="1">
    <location>
        <begin position="10"/>
        <end position="25"/>
    </location>
</feature>
<keyword evidence="3" id="KW-1185">Reference proteome</keyword>
<evidence type="ECO:0000256" key="1">
    <source>
        <dbReference type="SAM" id="MobiDB-lite"/>
    </source>
</evidence>
<organism evidence="2 3">
    <name type="scientific">Streptomyces sp. 900116325</name>
    <dbReference type="NCBI Taxonomy" id="3154295"/>
    <lineage>
        <taxon>Bacteria</taxon>
        <taxon>Bacillati</taxon>
        <taxon>Actinomycetota</taxon>
        <taxon>Actinomycetes</taxon>
        <taxon>Kitasatosporales</taxon>
        <taxon>Streptomycetaceae</taxon>
        <taxon>Streptomyces</taxon>
    </lineage>
</organism>
<evidence type="ECO:0008006" key="4">
    <source>
        <dbReference type="Google" id="ProtNLM"/>
    </source>
</evidence>
<reference evidence="2 3" key="1">
    <citation type="submission" date="2024-06" db="EMBL/GenBank/DDBJ databases">
        <title>The Natural Products Discovery Center: Release of the First 8490 Sequenced Strains for Exploring Actinobacteria Biosynthetic Diversity.</title>
        <authorList>
            <person name="Kalkreuter E."/>
            <person name="Kautsar S.A."/>
            <person name="Yang D."/>
            <person name="Bader C.D."/>
            <person name="Teijaro C.N."/>
            <person name="Fluegel L."/>
            <person name="Davis C.M."/>
            <person name="Simpson J.R."/>
            <person name="Lauterbach L."/>
            <person name="Steele A.D."/>
            <person name="Gui C."/>
            <person name="Meng S."/>
            <person name="Li G."/>
            <person name="Viehrig K."/>
            <person name="Ye F."/>
            <person name="Su P."/>
            <person name="Kiefer A.F."/>
            <person name="Nichols A."/>
            <person name="Cepeda A.J."/>
            <person name="Yan W."/>
            <person name="Fan B."/>
            <person name="Jiang Y."/>
            <person name="Adhikari A."/>
            <person name="Zheng C.-J."/>
            <person name="Schuster L."/>
            <person name="Cowan T.M."/>
            <person name="Smanski M.J."/>
            <person name="Chevrette M.G."/>
            <person name="De Carvalho L.P.S."/>
            <person name="Shen B."/>
        </authorList>
    </citation>
    <scope>NUCLEOTIDE SEQUENCE [LARGE SCALE GENOMIC DNA]</scope>
    <source>
        <strain evidence="2 3">NPDC005137</strain>
    </source>
</reference>
<comment type="caution">
    <text evidence="2">The sequence shown here is derived from an EMBL/GenBank/DDBJ whole genome shotgun (WGS) entry which is preliminary data.</text>
</comment>
<accession>A0ABV2U045</accession>
<evidence type="ECO:0000313" key="2">
    <source>
        <dbReference type="EMBL" id="MET8431216.1"/>
    </source>
</evidence>
<gene>
    <name evidence="2" type="ORF">ABZV61_00195</name>
</gene>
<name>A0ABV2U045_9ACTN</name>
<dbReference type="Proteomes" id="UP001550044">
    <property type="component" value="Unassembled WGS sequence"/>
</dbReference>
<feature type="region of interest" description="Disordered" evidence="1">
    <location>
        <begin position="1"/>
        <end position="46"/>
    </location>
</feature>
<evidence type="ECO:0000313" key="3">
    <source>
        <dbReference type="Proteomes" id="UP001550044"/>
    </source>
</evidence>
<proteinExistence type="predicted"/>
<dbReference type="RefSeq" id="WP_352304259.1">
    <property type="nucleotide sequence ID" value="NZ_JBEOSG010000006.1"/>
</dbReference>
<dbReference type="EMBL" id="JBEXIP010000001">
    <property type="protein sequence ID" value="MET8431216.1"/>
    <property type="molecule type" value="Genomic_DNA"/>
</dbReference>
<feature type="compositionally biased region" description="Acidic residues" evidence="1">
    <location>
        <begin position="31"/>
        <end position="46"/>
    </location>
</feature>
<sequence>MSDQYDYSGEPEHDPDVADGIHDSEYIGSADEPDAYDDYLDSEQYD</sequence>
<protein>
    <recommendedName>
        <fullName evidence="4">DUF5709 domain-containing protein</fullName>
    </recommendedName>
</protein>